<dbReference type="GO" id="GO:0003676">
    <property type="term" value="F:nucleic acid binding"/>
    <property type="evidence" value="ECO:0007669"/>
    <property type="project" value="InterPro"/>
</dbReference>
<gene>
    <name evidence="2" type="ORF">UY3_00855</name>
</gene>
<dbReference type="GO" id="GO:0016787">
    <property type="term" value="F:hydrolase activity"/>
    <property type="evidence" value="ECO:0007669"/>
    <property type="project" value="InterPro"/>
</dbReference>
<dbReference type="Pfam" id="PF01223">
    <property type="entry name" value="Endonuclease_NS"/>
    <property type="match status" value="1"/>
</dbReference>
<dbReference type="InterPro" id="IPR039015">
    <property type="entry name" value="ENDOD1"/>
</dbReference>
<evidence type="ECO:0000259" key="1">
    <source>
        <dbReference type="Pfam" id="PF01223"/>
    </source>
</evidence>
<dbReference type="EMBL" id="KB481522">
    <property type="protein sequence ID" value="EMP41889.1"/>
    <property type="molecule type" value="Genomic_DNA"/>
</dbReference>
<dbReference type="InterPro" id="IPR044925">
    <property type="entry name" value="His-Me_finger_sf"/>
</dbReference>
<dbReference type="InterPro" id="IPR001604">
    <property type="entry name" value="Endo_G_ENPP1-like_dom"/>
</dbReference>
<proteinExistence type="predicted"/>
<name>M7BXH3_CHEMY</name>
<keyword evidence="3" id="KW-1185">Reference proteome</keyword>
<dbReference type="GO" id="GO:0046872">
    <property type="term" value="F:metal ion binding"/>
    <property type="evidence" value="ECO:0007669"/>
    <property type="project" value="InterPro"/>
</dbReference>
<accession>M7BXH3</accession>
<organism evidence="2 3">
    <name type="scientific">Chelonia mydas</name>
    <name type="common">Green sea-turtle</name>
    <name type="synonym">Chelonia agassizi</name>
    <dbReference type="NCBI Taxonomy" id="8469"/>
    <lineage>
        <taxon>Eukaryota</taxon>
        <taxon>Metazoa</taxon>
        <taxon>Chordata</taxon>
        <taxon>Craniata</taxon>
        <taxon>Vertebrata</taxon>
        <taxon>Euteleostomi</taxon>
        <taxon>Archelosauria</taxon>
        <taxon>Testudinata</taxon>
        <taxon>Testudines</taxon>
        <taxon>Cryptodira</taxon>
        <taxon>Durocryptodira</taxon>
        <taxon>Americhelydia</taxon>
        <taxon>Chelonioidea</taxon>
        <taxon>Cheloniidae</taxon>
        <taxon>Chelonia</taxon>
    </lineage>
</organism>
<evidence type="ECO:0000313" key="2">
    <source>
        <dbReference type="EMBL" id="EMP41889.1"/>
    </source>
</evidence>
<dbReference type="AlphaFoldDB" id="M7BXH3"/>
<dbReference type="InterPro" id="IPR044929">
    <property type="entry name" value="DNA/RNA_non-sp_Endonuclease_sf"/>
</dbReference>
<protein>
    <recommendedName>
        <fullName evidence="1">DNA/RNA non-specific endonuclease/pyrophosphatase/phosphodiesterase domain-containing protein</fullName>
    </recommendedName>
</protein>
<dbReference type="Gene3D" id="3.40.570.10">
    <property type="entry name" value="Extracellular Endonuclease, subunit A"/>
    <property type="match status" value="1"/>
</dbReference>
<feature type="non-terminal residue" evidence="2">
    <location>
        <position position="1"/>
    </location>
</feature>
<dbReference type="SUPFAM" id="SSF54060">
    <property type="entry name" value="His-Me finger endonucleases"/>
    <property type="match status" value="1"/>
</dbReference>
<dbReference type="PANTHER" id="PTHR21472">
    <property type="entry name" value="ENDONUCLEASE DOMAIN-CONTAINING 1 PROTEIN ENDOD1"/>
    <property type="match status" value="1"/>
</dbReference>
<sequence length="81" mass="9515">LKEKQAINEDYERTHYDWGHLNPNSFQCGQGQIATFTLTNAVPMDPRFTRVNWYELERNLKTQLNSCPNEKNQKGKPFLVT</sequence>
<evidence type="ECO:0000313" key="3">
    <source>
        <dbReference type="Proteomes" id="UP000031443"/>
    </source>
</evidence>
<feature type="domain" description="DNA/RNA non-specific endonuclease/pyrophosphatase/phosphodiesterase" evidence="1">
    <location>
        <begin position="4"/>
        <end position="61"/>
    </location>
</feature>
<reference evidence="3" key="1">
    <citation type="journal article" date="2013" name="Nat. Genet.">
        <title>The draft genomes of soft-shell turtle and green sea turtle yield insights into the development and evolution of the turtle-specific body plan.</title>
        <authorList>
            <person name="Wang Z."/>
            <person name="Pascual-Anaya J."/>
            <person name="Zadissa A."/>
            <person name="Li W."/>
            <person name="Niimura Y."/>
            <person name="Huang Z."/>
            <person name="Li C."/>
            <person name="White S."/>
            <person name="Xiong Z."/>
            <person name="Fang D."/>
            <person name="Wang B."/>
            <person name="Ming Y."/>
            <person name="Chen Y."/>
            <person name="Zheng Y."/>
            <person name="Kuraku S."/>
            <person name="Pignatelli M."/>
            <person name="Herrero J."/>
            <person name="Beal K."/>
            <person name="Nozawa M."/>
            <person name="Li Q."/>
            <person name="Wang J."/>
            <person name="Zhang H."/>
            <person name="Yu L."/>
            <person name="Shigenobu S."/>
            <person name="Wang J."/>
            <person name="Liu J."/>
            <person name="Flicek P."/>
            <person name="Searle S."/>
            <person name="Wang J."/>
            <person name="Kuratani S."/>
            <person name="Yin Y."/>
            <person name="Aken B."/>
            <person name="Zhang G."/>
            <person name="Irie N."/>
        </authorList>
    </citation>
    <scope>NUCLEOTIDE SEQUENCE [LARGE SCALE GENOMIC DNA]</scope>
</reference>
<dbReference type="Proteomes" id="UP000031443">
    <property type="component" value="Unassembled WGS sequence"/>
</dbReference>
<dbReference type="PANTHER" id="PTHR21472:SF21">
    <property type="entry name" value="ENDONUCLEASE DOMAIN-CONTAINING 1 PROTEIN-LIKE-RELATED"/>
    <property type="match status" value="1"/>
</dbReference>